<keyword evidence="4" id="KW-0378">Hydrolase</keyword>
<evidence type="ECO:0000259" key="8">
    <source>
        <dbReference type="Pfam" id="PF02836"/>
    </source>
</evidence>
<evidence type="ECO:0000259" key="9">
    <source>
        <dbReference type="Pfam" id="PF02837"/>
    </source>
</evidence>
<comment type="caution">
    <text evidence="10">The sequence shown here is derived from an EMBL/GenBank/DDBJ whole genome shotgun (WGS) entry which is preliminary data.</text>
</comment>
<dbReference type="Gene3D" id="2.60.40.10">
    <property type="entry name" value="Immunoglobulins"/>
    <property type="match status" value="1"/>
</dbReference>
<comment type="catalytic activity">
    <reaction evidence="1">
        <text>Hydrolysis of terminal non-reducing beta-D-galactose residues in beta-D-galactosides.</text>
        <dbReference type="EC" id="3.2.1.23"/>
    </reaction>
</comment>
<dbReference type="PANTHER" id="PTHR46323">
    <property type="entry name" value="BETA-GALACTOSIDASE"/>
    <property type="match status" value="1"/>
</dbReference>
<keyword evidence="6" id="KW-0732">Signal</keyword>
<feature type="domain" description="Glycosyl hydrolases family 2 sugar binding" evidence="9">
    <location>
        <begin position="32"/>
        <end position="225"/>
    </location>
</feature>
<sequence>MLFFKRYFLIILFQLLCSTVPFAQSSSPNEISLAGTWYFRLDKNDVGEQEQWFDKNLNDEIKLPGSLTTNNIGDDISLTTPWTGDIIDSSFFTKPEYAKYRQPGNFKVPFWLQPSKYYKGAAWYQKEVTIPQAWNKQNISLFLERCHWKTTVWVDNNKAGSQMSLGAPHEYDLSSLLTPGRHRITICIDNRVHEVNPGPNSHSISDHTQTNWNGIVGKVVLIEKPLLHIENVRLFPDIDKKQVVVLVDYKKTGDNLQKAIISLQATSGNKHAASLQPITAEKDLKENTGTINLTYPMGDKPLLWDEFNPQLYNMHVSLRTAKESDDRNIAFGMRRFSTDKTQFLINGRPTFLRGTLECAVTPLTGYPSTENSYWKNIFKVAKSYGLNHLRFHSWCPPEAAFNEADSAGFYLQIECSSWANQGATIGSGLPLDTFIYNESERIVNNFGNHPSFCMMTYGNEPAGKNHKAYLVKFVDYWKQKDNRRLYTTGAGWPVTDSSDYNSTPDPRIQAWGEGLKSIINRQPPSTTYDWNNIISKWQHPTVSHEIGQWCVYPDFKEIEKYTGVLQAKNFEIFRDFLKEHGMQRLEDSFLLASGKLQALCYKADIEAALRTKGFGGFQLLGLNDFPGQGTALVGVVNAMWGDKGYITAKEYSQFCNSVVPLVRFSKLIYNNDEIVSAPVEIANYGSKEIQNGKATWQIKDAKGNVLFQGNLNAAHIPFGNGINIGEIKASLSSIKNAEKLLVEVAVEGYKNSWEIYVYPNQLPEVNNVYVTQTLDDKAIQVLNNGGNVLFNLKQGTLAKNKGGDIAIGFSSIFWNTAWTHGQAPQTLGILCNPEHEALKYFPTDYYSGYEWWDAMSHSNAILLDSVAKNIQPIVRVIDDWFTARPLGLLFECKAGKGKLMVSGIDLTSNINERPEAKQLLYSLKKYMTSAGFNPSQQIDLRTIQSLTTDEKL</sequence>
<gene>
    <name evidence="10" type="ORF">FC093_22335</name>
</gene>
<dbReference type="SUPFAM" id="SSF51445">
    <property type="entry name" value="(Trans)glycosidases"/>
    <property type="match status" value="1"/>
</dbReference>
<dbReference type="InterPro" id="IPR006102">
    <property type="entry name" value="Ig-like_GH2"/>
</dbReference>
<dbReference type="RefSeq" id="WP_137264044.1">
    <property type="nucleotide sequence ID" value="NZ_SZQL01000032.1"/>
</dbReference>
<accession>A0A4U3KQQ0</accession>
<dbReference type="Pfam" id="PF00703">
    <property type="entry name" value="Glyco_hydro_2"/>
    <property type="match status" value="1"/>
</dbReference>
<dbReference type="Gene3D" id="2.60.120.260">
    <property type="entry name" value="Galactose-binding domain-like"/>
    <property type="match status" value="1"/>
</dbReference>
<keyword evidence="5" id="KW-0326">Glycosidase</keyword>
<evidence type="ECO:0000256" key="5">
    <source>
        <dbReference type="ARBA" id="ARBA00023295"/>
    </source>
</evidence>
<evidence type="ECO:0000256" key="3">
    <source>
        <dbReference type="ARBA" id="ARBA00012756"/>
    </source>
</evidence>
<dbReference type="Pfam" id="PF02836">
    <property type="entry name" value="Glyco_hydro_2_C"/>
    <property type="match status" value="1"/>
</dbReference>
<feature type="domain" description="Glycoside hydrolase family 2 catalytic" evidence="8">
    <location>
        <begin position="340"/>
        <end position="487"/>
    </location>
</feature>
<dbReference type="EC" id="3.2.1.23" evidence="3"/>
<dbReference type="SUPFAM" id="SSF49785">
    <property type="entry name" value="Galactose-binding domain-like"/>
    <property type="match status" value="1"/>
</dbReference>
<evidence type="ECO:0000256" key="6">
    <source>
        <dbReference type="SAM" id="SignalP"/>
    </source>
</evidence>
<dbReference type="InterPro" id="IPR006103">
    <property type="entry name" value="Glyco_hydro_2_cat"/>
</dbReference>
<dbReference type="SUPFAM" id="SSF49303">
    <property type="entry name" value="beta-Galactosidase/glucuronidase domain"/>
    <property type="match status" value="1"/>
</dbReference>
<dbReference type="PANTHER" id="PTHR46323:SF2">
    <property type="entry name" value="BETA-GALACTOSIDASE"/>
    <property type="match status" value="1"/>
</dbReference>
<evidence type="ECO:0000259" key="7">
    <source>
        <dbReference type="Pfam" id="PF00703"/>
    </source>
</evidence>
<feature type="chain" id="PRO_5021011533" description="beta-galactosidase" evidence="6">
    <location>
        <begin position="24"/>
        <end position="952"/>
    </location>
</feature>
<dbReference type="GO" id="GO:0005990">
    <property type="term" value="P:lactose catabolic process"/>
    <property type="evidence" value="ECO:0007669"/>
    <property type="project" value="TreeGrafter"/>
</dbReference>
<protein>
    <recommendedName>
        <fullName evidence="3">beta-galactosidase</fullName>
        <ecNumber evidence="3">3.2.1.23</ecNumber>
    </recommendedName>
</protein>
<dbReference type="InterPro" id="IPR006104">
    <property type="entry name" value="Glyco_hydro_2_N"/>
</dbReference>
<evidence type="ECO:0000256" key="4">
    <source>
        <dbReference type="ARBA" id="ARBA00022801"/>
    </source>
</evidence>
<name>A0A4U3KQQ0_9BACT</name>
<dbReference type="Proteomes" id="UP000305848">
    <property type="component" value="Unassembled WGS sequence"/>
</dbReference>
<dbReference type="InterPro" id="IPR017853">
    <property type="entry name" value="GH"/>
</dbReference>
<dbReference type="InterPro" id="IPR050347">
    <property type="entry name" value="Bact_Beta-galactosidase"/>
</dbReference>
<dbReference type="GO" id="GO:0009341">
    <property type="term" value="C:beta-galactosidase complex"/>
    <property type="evidence" value="ECO:0007669"/>
    <property type="project" value="TreeGrafter"/>
</dbReference>
<reference evidence="10 11" key="1">
    <citation type="submission" date="2019-05" db="EMBL/GenBank/DDBJ databases">
        <title>Panacibacter sp. strain 17mud1-8 Genome sequencing and assembly.</title>
        <authorList>
            <person name="Chhetri G."/>
        </authorList>
    </citation>
    <scope>NUCLEOTIDE SEQUENCE [LARGE SCALE GENOMIC DNA]</scope>
    <source>
        <strain evidence="10 11">17mud1-8</strain>
    </source>
</reference>
<evidence type="ECO:0000256" key="1">
    <source>
        <dbReference type="ARBA" id="ARBA00001412"/>
    </source>
</evidence>
<dbReference type="EMBL" id="SZQL01000032">
    <property type="protein sequence ID" value="TKK64542.1"/>
    <property type="molecule type" value="Genomic_DNA"/>
</dbReference>
<evidence type="ECO:0000313" key="11">
    <source>
        <dbReference type="Proteomes" id="UP000305848"/>
    </source>
</evidence>
<comment type="similarity">
    <text evidence="2">Belongs to the glycosyl hydrolase 2 family.</text>
</comment>
<feature type="signal peptide" evidence="6">
    <location>
        <begin position="1"/>
        <end position="23"/>
    </location>
</feature>
<evidence type="ECO:0000313" key="10">
    <source>
        <dbReference type="EMBL" id="TKK64542.1"/>
    </source>
</evidence>
<dbReference type="InterPro" id="IPR013783">
    <property type="entry name" value="Ig-like_fold"/>
</dbReference>
<keyword evidence="11" id="KW-1185">Reference proteome</keyword>
<dbReference type="AlphaFoldDB" id="A0A4U3KQQ0"/>
<dbReference type="OrthoDB" id="9814867at2"/>
<dbReference type="Pfam" id="PF02837">
    <property type="entry name" value="Glyco_hydro_2_N"/>
    <property type="match status" value="1"/>
</dbReference>
<evidence type="ECO:0000256" key="2">
    <source>
        <dbReference type="ARBA" id="ARBA00007401"/>
    </source>
</evidence>
<dbReference type="InterPro" id="IPR036156">
    <property type="entry name" value="Beta-gal/glucu_dom_sf"/>
</dbReference>
<dbReference type="Gene3D" id="3.20.20.80">
    <property type="entry name" value="Glycosidases"/>
    <property type="match status" value="1"/>
</dbReference>
<dbReference type="GO" id="GO:0004565">
    <property type="term" value="F:beta-galactosidase activity"/>
    <property type="evidence" value="ECO:0007669"/>
    <property type="project" value="UniProtKB-EC"/>
</dbReference>
<dbReference type="InterPro" id="IPR008979">
    <property type="entry name" value="Galactose-bd-like_sf"/>
</dbReference>
<feature type="domain" description="Glycoside hydrolase family 2 immunoglobulin-like beta-sandwich" evidence="7">
    <location>
        <begin position="228"/>
        <end position="334"/>
    </location>
</feature>
<proteinExistence type="inferred from homology"/>
<organism evidence="10 11">
    <name type="scientific">Ilyomonas limi</name>
    <dbReference type="NCBI Taxonomy" id="2575867"/>
    <lineage>
        <taxon>Bacteria</taxon>
        <taxon>Pseudomonadati</taxon>
        <taxon>Bacteroidota</taxon>
        <taxon>Chitinophagia</taxon>
        <taxon>Chitinophagales</taxon>
        <taxon>Chitinophagaceae</taxon>
        <taxon>Ilyomonas</taxon>
    </lineage>
</organism>